<evidence type="ECO:0000256" key="4">
    <source>
        <dbReference type="ARBA" id="ARBA00022797"/>
    </source>
</evidence>
<dbReference type="EMBL" id="CP064981">
    <property type="protein sequence ID" value="QQR93057.1"/>
    <property type="molecule type" value="Genomic_DNA"/>
</dbReference>
<comment type="cofactor">
    <cofactor evidence="1">
        <name>Fe(2+)</name>
        <dbReference type="ChEBI" id="CHEBI:29033"/>
    </cofactor>
</comment>
<keyword evidence="4" id="KW-0058">Aromatic hydrocarbons catabolism</keyword>
<dbReference type="InterPro" id="IPR037523">
    <property type="entry name" value="VOC_core"/>
</dbReference>
<dbReference type="InterPro" id="IPR018146">
    <property type="entry name" value="Glyoxalase_1_CS"/>
</dbReference>
<dbReference type="PANTHER" id="PTHR43279:SF1">
    <property type="entry name" value="CATECHOL-2,3-DIOXYGENASE"/>
    <property type="match status" value="1"/>
</dbReference>
<keyword evidence="6" id="KW-0560">Oxidoreductase</keyword>
<organism evidence="9">
    <name type="scientific">Candidatus Iainarchaeum sp</name>
    <dbReference type="NCBI Taxonomy" id="3101447"/>
    <lineage>
        <taxon>Archaea</taxon>
        <taxon>Candidatus Iainarchaeota</taxon>
        <taxon>Candidatus Iainarchaeia</taxon>
        <taxon>Candidatus Iainarchaeales</taxon>
        <taxon>Candidatus Iainarchaeaceae</taxon>
        <taxon>Candidatus Iainarchaeum</taxon>
    </lineage>
</organism>
<dbReference type="Gene3D" id="3.10.180.10">
    <property type="entry name" value="2,3-Dihydroxybiphenyl 1,2-Dioxygenase, domain 1"/>
    <property type="match status" value="1"/>
</dbReference>
<dbReference type="PROSITE" id="PS00934">
    <property type="entry name" value="GLYOXALASE_I_1"/>
    <property type="match status" value="1"/>
</dbReference>
<comment type="similarity">
    <text evidence="2">Belongs to the extradiol ring-cleavage dioxygenase family.</text>
</comment>
<evidence type="ECO:0000256" key="6">
    <source>
        <dbReference type="ARBA" id="ARBA00023002"/>
    </source>
</evidence>
<gene>
    <name evidence="9" type="ORF">IPJ89_02335</name>
</gene>
<dbReference type="InterPro" id="IPR000486">
    <property type="entry name" value="Xdiol_ring_cleave_dOase_1/2"/>
</dbReference>
<protein>
    <submittedName>
        <fullName evidence="9">VOC family protein</fullName>
    </submittedName>
</protein>
<evidence type="ECO:0000256" key="7">
    <source>
        <dbReference type="ARBA" id="ARBA00023004"/>
    </source>
</evidence>
<dbReference type="AlphaFoldDB" id="A0A7T9DKL2"/>
<dbReference type="Proteomes" id="UP000596004">
    <property type="component" value="Chromosome"/>
</dbReference>
<dbReference type="PANTHER" id="PTHR43279">
    <property type="entry name" value="CATECHOL-2,3-DIOXYGENASE"/>
    <property type="match status" value="1"/>
</dbReference>
<feature type="domain" description="VOC" evidence="8">
    <location>
        <begin position="5"/>
        <end position="122"/>
    </location>
</feature>
<evidence type="ECO:0000256" key="3">
    <source>
        <dbReference type="ARBA" id="ARBA00022723"/>
    </source>
</evidence>
<evidence type="ECO:0000256" key="2">
    <source>
        <dbReference type="ARBA" id="ARBA00008784"/>
    </source>
</evidence>
<dbReference type="InterPro" id="IPR029068">
    <property type="entry name" value="Glyas_Bleomycin-R_OHBP_Dase"/>
</dbReference>
<dbReference type="PROSITE" id="PS00082">
    <property type="entry name" value="EXTRADIOL_DIOXYGENAS"/>
    <property type="match status" value="1"/>
</dbReference>
<evidence type="ECO:0000256" key="1">
    <source>
        <dbReference type="ARBA" id="ARBA00001954"/>
    </source>
</evidence>
<sequence length="144" mass="16171">MRIHELGHIVFFVSDLEKSVHFYEKILGFPLIGKQPGMAAFGAGRTHHELLLIEVGGKPLPKTGPGFYHIGLKIGTTDKELKAAIAEMKKNKIEIVGFGDHHVTHSMYIKDPDGNEIELYVDVNDDWKKDPKLVMKPTRALELD</sequence>
<keyword evidence="5" id="KW-0223">Dioxygenase</keyword>
<proteinExistence type="inferred from homology"/>
<evidence type="ECO:0000256" key="5">
    <source>
        <dbReference type="ARBA" id="ARBA00022964"/>
    </source>
</evidence>
<dbReference type="GO" id="GO:0008198">
    <property type="term" value="F:ferrous iron binding"/>
    <property type="evidence" value="ECO:0007669"/>
    <property type="project" value="InterPro"/>
</dbReference>
<accession>A0A7T9DKL2</accession>
<dbReference type="GO" id="GO:0051213">
    <property type="term" value="F:dioxygenase activity"/>
    <property type="evidence" value="ECO:0007669"/>
    <property type="project" value="UniProtKB-KW"/>
</dbReference>
<dbReference type="PROSITE" id="PS51819">
    <property type="entry name" value="VOC"/>
    <property type="match status" value="1"/>
</dbReference>
<evidence type="ECO:0000259" key="8">
    <source>
        <dbReference type="PROSITE" id="PS51819"/>
    </source>
</evidence>
<reference evidence="9" key="1">
    <citation type="submission" date="2020-11" db="EMBL/GenBank/DDBJ databases">
        <title>Connecting structure to function with the recovery of over 1000 high-quality activated sludge metagenome-assembled genomes encoding full-length rRNA genes using long-read sequencing.</title>
        <authorList>
            <person name="Singleton C.M."/>
            <person name="Petriglieri F."/>
            <person name="Kristensen J.M."/>
            <person name="Kirkegaard R.H."/>
            <person name="Michaelsen T.Y."/>
            <person name="Andersen M.H."/>
            <person name="Karst S.M."/>
            <person name="Dueholm M.S."/>
            <person name="Nielsen P.H."/>
            <person name="Albertsen M."/>
        </authorList>
    </citation>
    <scope>NUCLEOTIDE SEQUENCE</scope>
    <source>
        <strain evidence="9">Fred_18-Q3-R57-64_BAT3C.431</strain>
    </source>
</reference>
<dbReference type="SUPFAM" id="SSF54593">
    <property type="entry name" value="Glyoxalase/Bleomycin resistance protein/Dihydroxybiphenyl dioxygenase"/>
    <property type="match status" value="1"/>
</dbReference>
<dbReference type="InterPro" id="IPR004360">
    <property type="entry name" value="Glyas_Fos-R_dOase_dom"/>
</dbReference>
<keyword evidence="3" id="KW-0479">Metal-binding</keyword>
<evidence type="ECO:0000313" key="9">
    <source>
        <dbReference type="EMBL" id="QQR93057.1"/>
    </source>
</evidence>
<name>A0A7T9DKL2_9ARCH</name>
<keyword evidence="7" id="KW-0408">Iron</keyword>
<dbReference type="Pfam" id="PF00903">
    <property type="entry name" value="Glyoxalase"/>
    <property type="match status" value="1"/>
</dbReference>
<dbReference type="GO" id="GO:0004462">
    <property type="term" value="F:lactoylglutathione lyase activity"/>
    <property type="evidence" value="ECO:0007669"/>
    <property type="project" value="InterPro"/>
</dbReference>